<reference evidence="1" key="1">
    <citation type="submission" date="2021-01" db="EMBL/GenBank/DDBJ databases">
        <title>Whole genome shotgun sequence of Actinoplanes cyaneus NBRC 14990.</title>
        <authorList>
            <person name="Komaki H."/>
            <person name="Tamura T."/>
        </authorList>
    </citation>
    <scope>NUCLEOTIDE SEQUENCE</scope>
    <source>
        <strain evidence="1">NBRC 14990</strain>
    </source>
</reference>
<evidence type="ECO:0000313" key="2">
    <source>
        <dbReference type="Proteomes" id="UP000619479"/>
    </source>
</evidence>
<organism evidence="1 2">
    <name type="scientific">Actinoplanes cyaneus</name>
    <dbReference type="NCBI Taxonomy" id="52696"/>
    <lineage>
        <taxon>Bacteria</taxon>
        <taxon>Bacillati</taxon>
        <taxon>Actinomycetota</taxon>
        <taxon>Actinomycetes</taxon>
        <taxon>Micromonosporales</taxon>
        <taxon>Micromonosporaceae</taxon>
        <taxon>Actinoplanes</taxon>
    </lineage>
</organism>
<evidence type="ECO:0000313" key="1">
    <source>
        <dbReference type="EMBL" id="GID64714.1"/>
    </source>
</evidence>
<sequence>MSDMRATGTFEVVDFSAAPVPPSEVKTGLPVGFATMRKTFTGEIEGRSETLFTAAFDPASSTGTYVAMESFEGHVAGHPGTFNFAHSATTTGRDRQAEFLVIVQGSGTGDLTGIRGTGGLAVDEDGIHHIRFDYELS</sequence>
<gene>
    <name evidence="1" type="ORF">Acy02nite_25950</name>
</gene>
<dbReference type="InterPro" id="IPR023159">
    <property type="entry name" value="SO1590-like_sf"/>
</dbReference>
<dbReference type="Pfam" id="PF11528">
    <property type="entry name" value="DUF3224"/>
    <property type="match status" value="1"/>
</dbReference>
<proteinExistence type="predicted"/>
<evidence type="ECO:0008006" key="3">
    <source>
        <dbReference type="Google" id="ProtNLM"/>
    </source>
</evidence>
<dbReference type="SUPFAM" id="SSF159238">
    <property type="entry name" value="SO1590-like"/>
    <property type="match status" value="1"/>
</dbReference>
<keyword evidence="2" id="KW-1185">Reference proteome</keyword>
<accession>A0A919M6S9</accession>
<dbReference type="AlphaFoldDB" id="A0A919M6S9"/>
<dbReference type="Gene3D" id="2.40.350.10">
    <property type="entry name" value="SO1590-like"/>
    <property type="match status" value="1"/>
</dbReference>
<dbReference type="InterPro" id="IPR021607">
    <property type="entry name" value="DUF3224"/>
</dbReference>
<name>A0A919M6S9_9ACTN</name>
<dbReference type="EMBL" id="BOMH01000018">
    <property type="protein sequence ID" value="GID64714.1"/>
    <property type="molecule type" value="Genomic_DNA"/>
</dbReference>
<protein>
    <recommendedName>
        <fullName evidence="3">DUF3224 domain-containing protein</fullName>
    </recommendedName>
</protein>
<comment type="caution">
    <text evidence="1">The sequence shown here is derived from an EMBL/GenBank/DDBJ whole genome shotgun (WGS) entry which is preliminary data.</text>
</comment>
<dbReference type="Proteomes" id="UP000619479">
    <property type="component" value="Unassembled WGS sequence"/>
</dbReference>